<dbReference type="AlphaFoldDB" id="A0A2Z4IZX0"/>
<evidence type="ECO:0000313" key="2">
    <source>
        <dbReference type="Proteomes" id="UP000249616"/>
    </source>
</evidence>
<accession>A0A2Z4IZX0</accession>
<dbReference type="RefSeq" id="WP_112439120.1">
    <property type="nucleotide sequence ID" value="NZ_CP030073.1"/>
</dbReference>
<dbReference type="Proteomes" id="UP000249616">
    <property type="component" value="Chromosome"/>
</dbReference>
<keyword evidence="2" id="KW-1185">Reference proteome</keyword>
<name>A0A2Z4IZX0_9ACTN</name>
<organism evidence="1 2">
    <name type="scientific">Streptomyces cadmiisoli</name>
    <dbReference type="NCBI Taxonomy" id="2184053"/>
    <lineage>
        <taxon>Bacteria</taxon>
        <taxon>Bacillati</taxon>
        <taxon>Actinomycetota</taxon>
        <taxon>Actinomycetes</taxon>
        <taxon>Kitasatosporales</taxon>
        <taxon>Streptomycetaceae</taxon>
        <taxon>Streptomyces</taxon>
        <taxon>Streptomyces aurantiacus group</taxon>
    </lineage>
</organism>
<protein>
    <submittedName>
        <fullName evidence="1">Uncharacterized protein</fullName>
    </submittedName>
</protein>
<gene>
    <name evidence="1" type="ORF">DN051_18780</name>
</gene>
<dbReference type="EMBL" id="CP030073">
    <property type="protein sequence ID" value="AWW38445.1"/>
    <property type="molecule type" value="Genomic_DNA"/>
</dbReference>
<proteinExistence type="predicted"/>
<evidence type="ECO:0000313" key="1">
    <source>
        <dbReference type="EMBL" id="AWW38445.1"/>
    </source>
</evidence>
<reference evidence="1 2" key="1">
    <citation type="journal article" date="2019" name="Int. J. Syst. Evol. Microbiol.">
        <title>Streptomyces cadmiisoli sp. nov., a novel actinomycete isolated from cadmium-contaminated soil.</title>
        <authorList>
            <person name="Li K."/>
            <person name="Tang X."/>
            <person name="Zhao J."/>
            <person name="Guo Y."/>
            <person name="Tang Y."/>
            <person name="Gao J."/>
        </authorList>
    </citation>
    <scope>NUCLEOTIDE SEQUENCE [LARGE SCALE GENOMIC DNA]</scope>
    <source>
        <strain evidence="1 2">ZFG47</strain>
    </source>
</reference>
<dbReference type="KEGG" id="scad:DN051_18780"/>
<sequence length="151" mass="16038">MFASTAGGRIALDRGGAAQEFTVDVHNGNTRAYTGLRVVLQMETMAQTAAAPAANGLVLERRDPATGAWRRAELRVANDMYPHHLYPDGTPLAREASRVERYRLRALADGPAGSQPLLVQLVDTSAPEDAGTDLAVPRTASLMVTVNAGRG</sequence>